<evidence type="ECO:0000256" key="2">
    <source>
        <dbReference type="ARBA" id="ARBA00004123"/>
    </source>
</evidence>
<dbReference type="InterPro" id="IPR028094">
    <property type="entry name" value="RTC4_C"/>
</dbReference>
<dbReference type="EMBL" id="JAGPNK010000002">
    <property type="protein sequence ID" value="KAH7326522.1"/>
    <property type="molecule type" value="Genomic_DNA"/>
</dbReference>
<dbReference type="SMART" id="SM01312">
    <property type="entry name" value="RTC4"/>
    <property type="match status" value="1"/>
</dbReference>
<evidence type="ECO:0000259" key="9">
    <source>
        <dbReference type="SMART" id="SM01312"/>
    </source>
</evidence>
<keyword evidence="7" id="KW-0539">Nucleus</keyword>
<organism evidence="10 11">
    <name type="scientific">Stachybotrys elegans</name>
    <dbReference type="NCBI Taxonomy" id="80388"/>
    <lineage>
        <taxon>Eukaryota</taxon>
        <taxon>Fungi</taxon>
        <taxon>Dikarya</taxon>
        <taxon>Ascomycota</taxon>
        <taxon>Pezizomycotina</taxon>
        <taxon>Sordariomycetes</taxon>
        <taxon>Hypocreomycetidae</taxon>
        <taxon>Hypocreales</taxon>
        <taxon>Stachybotryaceae</taxon>
        <taxon>Stachybotrys</taxon>
    </lineage>
</organism>
<feature type="compositionally biased region" description="Polar residues" evidence="8">
    <location>
        <begin position="176"/>
        <end position="202"/>
    </location>
</feature>
<dbReference type="AlphaFoldDB" id="A0A8K0WWH7"/>
<comment type="similarity">
    <text evidence="4">Belongs to the RTC4 family.</text>
</comment>
<protein>
    <recommendedName>
        <fullName evidence="5">Restriction of telomere capping protein 4</fullName>
    </recommendedName>
</protein>
<evidence type="ECO:0000313" key="10">
    <source>
        <dbReference type="EMBL" id="KAH7326522.1"/>
    </source>
</evidence>
<evidence type="ECO:0000256" key="8">
    <source>
        <dbReference type="SAM" id="MobiDB-lite"/>
    </source>
</evidence>
<gene>
    <name evidence="10" type="ORF">B0I35DRAFT_137677</name>
</gene>
<dbReference type="GO" id="GO:0005634">
    <property type="term" value="C:nucleus"/>
    <property type="evidence" value="ECO:0007669"/>
    <property type="project" value="UniProtKB-SubCell"/>
</dbReference>
<feature type="compositionally biased region" description="Basic and acidic residues" evidence="8">
    <location>
        <begin position="80"/>
        <end position="95"/>
    </location>
</feature>
<comment type="caution">
    <text evidence="10">The sequence shown here is derived from an EMBL/GenBank/DDBJ whole genome shotgun (WGS) entry which is preliminary data.</text>
</comment>
<dbReference type="OrthoDB" id="128308at2759"/>
<name>A0A8K0WWH7_9HYPO</name>
<comment type="subcellular location">
    <subcellularLocation>
        <location evidence="3">Cytoplasm</location>
    </subcellularLocation>
    <subcellularLocation>
        <location evidence="2">Nucleus</location>
    </subcellularLocation>
</comment>
<evidence type="ECO:0000256" key="3">
    <source>
        <dbReference type="ARBA" id="ARBA00004496"/>
    </source>
</evidence>
<dbReference type="InterPro" id="IPR039024">
    <property type="entry name" value="RTC4"/>
</dbReference>
<evidence type="ECO:0000256" key="1">
    <source>
        <dbReference type="ARBA" id="ARBA00002738"/>
    </source>
</evidence>
<sequence length="529" mass="58099">MNRRVIGQNRGPNVRPLLSIVGNRKREEIGKAAPAVDDPPASTDDEDDSEVHSNDKPLKLKAQPEDKGRGFIAPRIKAPPPHDDVLESSGDDRPARAGIKSTTFGSRKDSSSRSSTSSKPKIGYDKEPDTSLKPSKRKRSDSEANDRAAAIAAHLSQTPPSSADHLHNRIGFVKSNKVNSTYGSRKNPRGSQSSQNSTGSRTNIRKPDLLDSPQKPKSKFIAPDDTLRSPAKERPRFKRAPTQSGSEGTRSPSPAPGRERKLSGRVRDDGKKNRGKKKRGALSRTPSPPPAKFIMPSELSSVNMTETRTESGTASHAAEPELLSDDTVDEPEIIETKPQAVETVCPWCGQPVDGEFLKSFSKGKRMRVQMQTKFCRIHRKKTAMGTWRSSGYPEIEWEGLEQRLSQHHGLVLNVINGGSSLFRNKLAANIEAGTARSMKKEENLNPGYYGPRGFNLMCDYLVREFGDLLKQKAVDDRVIAGRGSAAFIQSVLVAELAVQLIMEDMDAGVEQAREIMEESKALGEIVHDE</sequence>
<feature type="domain" description="Restriction of telomere capping protein 4 C-terminal" evidence="9">
    <location>
        <begin position="414"/>
        <end position="529"/>
    </location>
</feature>
<evidence type="ECO:0000256" key="7">
    <source>
        <dbReference type="ARBA" id="ARBA00023242"/>
    </source>
</evidence>
<dbReference type="PANTHER" id="PTHR41391">
    <property type="entry name" value="RESTRICTION OF TELOMERE CAPPING PROTEIN 4"/>
    <property type="match status" value="1"/>
</dbReference>
<dbReference type="Pfam" id="PF14474">
    <property type="entry name" value="RTC4"/>
    <property type="match status" value="1"/>
</dbReference>
<keyword evidence="6" id="KW-0963">Cytoplasm</keyword>
<dbReference type="PANTHER" id="PTHR41391:SF1">
    <property type="entry name" value="RESTRICTION OF TELOMERE CAPPING PROTEIN 4"/>
    <property type="match status" value="1"/>
</dbReference>
<feature type="region of interest" description="Disordered" evidence="8">
    <location>
        <begin position="24"/>
        <end position="296"/>
    </location>
</feature>
<keyword evidence="11" id="KW-1185">Reference proteome</keyword>
<feature type="compositionally biased region" description="Basic and acidic residues" evidence="8">
    <location>
        <begin position="257"/>
        <end position="272"/>
    </location>
</feature>
<reference evidence="10" key="1">
    <citation type="journal article" date="2021" name="Nat. Commun.">
        <title>Genetic determinants of endophytism in the Arabidopsis root mycobiome.</title>
        <authorList>
            <person name="Mesny F."/>
            <person name="Miyauchi S."/>
            <person name="Thiergart T."/>
            <person name="Pickel B."/>
            <person name="Atanasova L."/>
            <person name="Karlsson M."/>
            <person name="Huettel B."/>
            <person name="Barry K.W."/>
            <person name="Haridas S."/>
            <person name="Chen C."/>
            <person name="Bauer D."/>
            <person name="Andreopoulos W."/>
            <person name="Pangilinan J."/>
            <person name="LaButti K."/>
            <person name="Riley R."/>
            <person name="Lipzen A."/>
            <person name="Clum A."/>
            <person name="Drula E."/>
            <person name="Henrissat B."/>
            <person name="Kohler A."/>
            <person name="Grigoriev I.V."/>
            <person name="Martin F.M."/>
            <person name="Hacquard S."/>
        </authorList>
    </citation>
    <scope>NUCLEOTIDE SEQUENCE</scope>
    <source>
        <strain evidence="10">MPI-CAGE-CH-0235</strain>
    </source>
</reference>
<accession>A0A8K0WWH7</accession>
<evidence type="ECO:0000256" key="5">
    <source>
        <dbReference type="ARBA" id="ARBA00015162"/>
    </source>
</evidence>
<evidence type="ECO:0000313" key="11">
    <source>
        <dbReference type="Proteomes" id="UP000813444"/>
    </source>
</evidence>
<proteinExistence type="inferred from homology"/>
<evidence type="ECO:0000256" key="6">
    <source>
        <dbReference type="ARBA" id="ARBA00022490"/>
    </source>
</evidence>
<feature type="compositionally biased region" description="Polar residues" evidence="8">
    <location>
        <begin position="241"/>
        <end position="252"/>
    </location>
</feature>
<evidence type="ECO:0000256" key="4">
    <source>
        <dbReference type="ARBA" id="ARBA00009461"/>
    </source>
</evidence>
<dbReference type="GO" id="GO:0005737">
    <property type="term" value="C:cytoplasm"/>
    <property type="evidence" value="ECO:0007669"/>
    <property type="project" value="UniProtKB-SubCell"/>
</dbReference>
<feature type="compositionally biased region" description="Basic and acidic residues" evidence="8">
    <location>
        <begin position="50"/>
        <end position="69"/>
    </location>
</feature>
<dbReference type="Proteomes" id="UP000813444">
    <property type="component" value="Unassembled WGS sequence"/>
</dbReference>
<comment type="function">
    <text evidence="1">May be involved in a process influencing telomere capping.</text>
</comment>
<feature type="compositionally biased region" description="Basic and acidic residues" evidence="8">
    <location>
        <begin position="225"/>
        <end position="234"/>
    </location>
</feature>